<evidence type="ECO:0008006" key="3">
    <source>
        <dbReference type="Google" id="ProtNLM"/>
    </source>
</evidence>
<dbReference type="Proteomes" id="UP001303046">
    <property type="component" value="Unassembled WGS sequence"/>
</dbReference>
<reference evidence="1 2" key="1">
    <citation type="submission" date="2023-08" db="EMBL/GenBank/DDBJ databases">
        <title>A Necator americanus chromosomal reference genome.</title>
        <authorList>
            <person name="Ilik V."/>
            <person name="Petrzelkova K.J."/>
            <person name="Pardy F."/>
            <person name="Fuh T."/>
            <person name="Niatou-Singa F.S."/>
            <person name="Gouil Q."/>
            <person name="Baker L."/>
            <person name="Ritchie M.E."/>
            <person name="Jex A.R."/>
            <person name="Gazzola D."/>
            <person name="Li H."/>
            <person name="Toshio Fujiwara R."/>
            <person name="Zhan B."/>
            <person name="Aroian R.V."/>
            <person name="Pafco B."/>
            <person name="Schwarz E.M."/>
        </authorList>
    </citation>
    <scope>NUCLEOTIDE SEQUENCE [LARGE SCALE GENOMIC DNA]</scope>
    <source>
        <strain evidence="1 2">Aroian</strain>
        <tissue evidence="1">Whole animal</tissue>
    </source>
</reference>
<protein>
    <recommendedName>
        <fullName evidence="3">KATNIP domain-containing protein</fullName>
    </recommendedName>
</protein>
<accession>A0ABR1CE21</accession>
<gene>
    <name evidence="1" type="primary">Necator_chrII.g6754</name>
    <name evidence="1" type="ORF">RB195_018961</name>
</gene>
<organism evidence="1 2">
    <name type="scientific">Necator americanus</name>
    <name type="common">Human hookworm</name>
    <dbReference type="NCBI Taxonomy" id="51031"/>
    <lineage>
        <taxon>Eukaryota</taxon>
        <taxon>Metazoa</taxon>
        <taxon>Ecdysozoa</taxon>
        <taxon>Nematoda</taxon>
        <taxon>Chromadorea</taxon>
        <taxon>Rhabditida</taxon>
        <taxon>Rhabditina</taxon>
        <taxon>Rhabditomorpha</taxon>
        <taxon>Strongyloidea</taxon>
        <taxon>Ancylostomatidae</taxon>
        <taxon>Bunostominae</taxon>
        <taxon>Necator</taxon>
    </lineage>
</organism>
<keyword evidence="2" id="KW-1185">Reference proteome</keyword>
<evidence type="ECO:0000313" key="2">
    <source>
        <dbReference type="Proteomes" id="UP001303046"/>
    </source>
</evidence>
<dbReference type="EMBL" id="JAVFWL010000002">
    <property type="protein sequence ID" value="KAK6736002.1"/>
    <property type="molecule type" value="Genomic_DNA"/>
</dbReference>
<proteinExistence type="predicted"/>
<comment type="caution">
    <text evidence="1">The sequence shown here is derived from an EMBL/GenBank/DDBJ whole genome shotgun (WGS) entry which is preliminary data.</text>
</comment>
<sequence>MTSTILRNELSMGDIAIRLELYDISGYRDFAIFTIDFTKPSPLTDLSVGFQNRDVRVYMNTQCAHDFIRSTERNVASKATTSTERELVPGVDLQESVVGTQPLISGSK</sequence>
<name>A0ABR1CE21_NECAM</name>
<evidence type="ECO:0000313" key="1">
    <source>
        <dbReference type="EMBL" id="KAK6736002.1"/>
    </source>
</evidence>